<evidence type="ECO:0000256" key="6">
    <source>
        <dbReference type="SAM" id="MobiDB-lite"/>
    </source>
</evidence>
<keyword evidence="2" id="KW-0521">NADP</keyword>
<dbReference type="InterPro" id="IPR044148">
    <property type="entry name" value="ALDH_GabD1-like"/>
</dbReference>
<evidence type="ECO:0000313" key="9">
    <source>
        <dbReference type="Proteomes" id="UP000050280"/>
    </source>
</evidence>
<dbReference type="Gene3D" id="3.40.309.10">
    <property type="entry name" value="Aldehyde Dehydrogenase, Chain A, domain 2"/>
    <property type="match status" value="1"/>
</dbReference>
<dbReference type="InterPro" id="IPR016162">
    <property type="entry name" value="Ald_DH_N"/>
</dbReference>
<dbReference type="PANTHER" id="PTHR43217">
    <property type="entry name" value="SUCCINATE SEMIALDEHYDE DEHYDROGENASE [NAD(P)+] SAD"/>
    <property type="match status" value="1"/>
</dbReference>
<name>A0A0P7AZU9_9FLAO</name>
<dbReference type="InterPro" id="IPR029510">
    <property type="entry name" value="Ald_DH_CS_GLU"/>
</dbReference>
<dbReference type="RefSeq" id="WP_054558935.1">
    <property type="nucleotide sequence ID" value="NZ_LDJX01000003.1"/>
</dbReference>
<dbReference type="GO" id="GO:0004777">
    <property type="term" value="F:succinate-semialdehyde dehydrogenase (NAD+) activity"/>
    <property type="evidence" value="ECO:0007669"/>
    <property type="project" value="TreeGrafter"/>
</dbReference>
<dbReference type="InterPro" id="IPR016161">
    <property type="entry name" value="Ald_DH/histidinol_DH"/>
</dbReference>
<dbReference type="SUPFAM" id="SSF53720">
    <property type="entry name" value="ALDH-like"/>
    <property type="match status" value="1"/>
</dbReference>
<feature type="domain" description="Aldehyde dehydrogenase" evidence="7">
    <location>
        <begin position="8"/>
        <end position="447"/>
    </location>
</feature>
<dbReference type="InterPro" id="IPR016163">
    <property type="entry name" value="Ald_DH_C"/>
</dbReference>
<dbReference type="AlphaFoldDB" id="A0A0P7AZU9"/>
<evidence type="ECO:0000256" key="5">
    <source>
        <dbReference type="RuleBase" id="RU003345"/>
    </source>
</evidence>
<dbReference type="PATRIC" id="fig|1300341.3.peg.1972"/>
<reference evidence="8 9" key="1">
    <citation type="submission" date="2015-09" db="EMBL/GenBank/DDBJ databases">
        <title>Genome sequence of the marine flavobacterium Croceitalea dokdonensis DOKDO 023 that contains proton- and sodium-pumping rhodopsins.</title>
        <authorList>
            <person name="Kwon S.-K."/>
            <person name="Lee H.K."/>
            <person name="Kwak M.-J."/>
            <person name="Kim J.F."/>
        </authorList>
    </citation>
    <scope>NUCLEOTIDE SEQUENCE [LARGE SCALE GENOMIC DNA]</scope>
    <source>
        <strain evidence="8 9">DOKDO 023</strain>
    </source>
</reference>
<dbReference type="InterPro" id="IPR015590">
    <property type="entry name" value="Aldehyde_DH_dom"/>
</dbReference>
<proteinExistence type="inferred from homology"/>
<dbReference type="GO" id="GO:0004030">
    <property type="term" value="F:aldehyde dehydrogenase [NAD(P)+] activity"/>
    <property type="evidence" value="ECO:0007669"/>
    <property type="project" value="InterPro"/>
</dbReference>
<feature type="active site" evidence="4">
    <location>
        <position position="227"/>
    </location>
</feature>
<evidence type="ECO:0000256" key="3">
    <source>
        <dbReference type="ARBA" id="ARBA00023002"/>
    </source>
</evidence>
<dbReference type="PROSITE" id="PS00687">
    <property type="entry name" value="ALDEHYDE_DEHYDR_GLU"/>
    <property type="match status" value="1"/>
</dbReference>
<comment type="caution">
    <text evidence="8">The sequence shown here is derived from an EMBL/GenBank/DDBJ whole genome shotgun (WGS) entry which is preliminary data.</text>
</comment>
<evidence type="ECO:0000256" key="1">
    <source>
        <dbReference type="ARBA" id="ARBA00009986"/>
    </source>
</evidence>
<dbReference type="InterPro" id="IPR047110">
    <property type="entry name" value="GABD/Sad-like"/>
</dbReference>
<dbReference type="Pfam" id="PF00171">
    <property type="entry name" value="Aldedh"/>
    <property type="match status" value="1"/>
</dbReference>
<dbReference type="EMBL" id="LDJX01000003">
    <property type="protein sequence ID" value="KPM32139.1"/>
    <property type="molecule type" value="Genomic_DNA"/>
</dbReference>
<protein>
    <submittedName>
        <fullName evidence="8">Succinate-semialdehyde dehydrogenase [NAD]</fullName>
    </submittedName>
</protein>
<evidence type="ECO:0000259" key="7">
    <source>
        <dbReference type="Pfam" id="PF00171"/>
    </source>
</evidence>
<dbReference type="OrthoDB" id="1394754at2"/>
<gene>
    <name evidence="8" type="ORF">I595_1788</name>
</gene>
<sequence>MIDTSENKNTQKTVKPQEHTQKQLEGILALAQTGFLQWRKTSIAQRTTSLEYLSNLLLERKREYAELMTQEMGKPISQSLAEIEKCAWVCDFYVKNATRFLADELIQTEADESFISHDPLGVILGIMPWNFPFWQVIRFAAPTLTAGNVVILKHASNVSGCALALDQLFKDAGFPKGCFQTIFTDYDAIEDIISDQRIQGVSLTGSEKAGKSIASIAGKHMIKTVMELGGNNACVIWEDANLDKHMDTIVNARMQNTGQSCIAAKRFIVVDDIYEDFIEKFKEAVQKLIAGEPEDEDTEIGLMARTDLLEGLEVQIRKSVDQGAKVTLGNRSEGSYFEPTILEQVKPGMPVFDEEVFGPVAAVIRAKNRHDSLEMASNSKFGLGTMLFTEDIESARKAIGSIPDGSFFVNEMVKSDPRLPFGGTKSSGYGRELSKEGLLEFVNKKTVYINK</sequence>
<accession>A0A0P7AZU9</accession>
<dbReference type="STRING" id="1300341.I595_1788"/>
<keyword evidence="3 5" id="KW-0560">Oxidoreductase</keyword>
<dbReference type="FunFam" id="3.40.605.10:FF:000012">
    <property type="entry name" value="NAD-dependent succinate-semialdehyde dehydrogenase"/>
    <property type="match status" value="1"/>
</dbReference>
<evidence type="ECO:0000256" key="2">
    <source>
        <dbReference type="ARBA" id="ARBA00022857"/>
    </source>
</evidence>
<evidence type="ECO:0000313" key="8">
    <source>
        <dbReference type="EMBL" id="KPM32139.1"/>
    </source>
</evidence>
<dbReference type="Gene3D" id="3.40.605.10">
    <property type="entry name" value="Aldehyde Dehydrogenase, Chain A, domain 1"/>
    <property type="match status" value="1"/>
</dbReference>
<feature type="region of interest" description="Disordered" evidence="6">
    <location>
        <begin position="1"/>
        <end position="20"/>
    </location>
</feature>
<dbReference type="CDD" id="cd07100">
    <property type="entry name" value="ALDH_SSADH1_GabD1"/>
    <property type="match status" value="1"/>
</dbReference>
<comment type="similarity">
    <text evidence="1 5">Belongs to the aldehyde dehydrogenase family.</text>
</comment>
<dbReference type="Proteomes" id="UP000050280">
    <property type="component" value="Unassembled WGS sequence"/>
</dbReference>
<organism evidence="8 9">
    <name type="scientific">Croceitalea dokdonensis DOKDO 023</name>
    <dbReference type="NCBI Taxonomy" id="1300341"/>
    <lineage>
        <taxon>Bacteria</taxon>
        <taxon>Pseudomonadati</taxon>
        <taxon>Bacteroidota</taxon>
        <taxon>Flavobacteriia</taxon>
        <taxon>Flavobacteriales</taxon>
        <taxon>Flavobacteriaceae</taxon>
        <taxon>Croceitalea</taxon>
    </lineage>
</organism>
<keyword evidence="9" id="KW-1185">Reference proteome</keyword>
<evidence type="ECO:0000256" key="4">
    <source>
        <dbReference type="PROSITE-ProRule" id="PRU10007"/>
    </source>
</evidence>
<dbReference type="PANTHER" id="PTHR43217:SF1">
    <property type="entry name" value="SUCCINATE SEMIALDEHYDE DEHYDROGENASE [NAD(P)+] SAD"/>
    <property type="match status" value="1"/>
</dbReference>